<dbReference type="AlphaFoldDB" id="A0AAD5N444"/>
<proteinExistence type="predicted"/>
<keyword evidence="2" id="KW-1185">Reference proteome</keyword>
<comment type="caution">
    <text evidence="1">The sequence shown here is derived from an EMBL/GenBank/DDBJ whole genome shotgun (WGS) entry which is preliminary data.</text>
</comment>
<gene>
    <name evidence="1" type="ORF">KIN20_018349</name>
</gene>
<organism evidence="1 2">
    <name type="scientific">Parelaphostrongylus tenuis</name>
    <name type="common">Meningeal worm</name>
    <dbReference type="NCBI Taxonomy" id="148309"/>
    <lineage>
        <taxon>Eukaryota</taxon>
        <taxon>Metazoa</taxon>
        <taxon>Ecdysozoa</taxon>
        <taxon>Nematoda</taxon>
        <taxon>Chromadorea</taxon>
        <taxon>Rhabditida</taxon>
        <taxon>Rhabditina</taxon>
        <taxon>Rhabditomorpha</taxon>
        <taxon>Strongyloidea</taxon>
        <taxon>Metastrongylidae</taxon>
        <taxon>Parelaphostrongylus</taxon>
    </lineage>
</organism>
<accession>A0AAD5N444</accession>
<reference evidence="1" key="1">
    <citation type="submission" date="2021-06" db="EMBL/GenBank/DDBJ databases">
        <title>Parelaphostrongylus tenuis whole genome reference sequence.</title>
        <authorList>
            <person name="Garwood T.J."/>
            <person name="Larsen P.A."/>
            <person name="Fountain-Jones N.M."/>
            <person name="Garbe J.R."/>
            <person name="Macchietto M.G."/>
            <person name="Kania S.A."/>
            <person name="Gerhold R.W."/>
            <person name="Richards J.E."/>
            <person name="Wolf T.M."/>
        </authorList>
    </citation>
    <scope>NUCLEOTIDE SEQUENCE</scope>
    <source>
        <strain evidence="1">MNPRO001-30</strain>
        <tissue evidence="1">Meninges</tissue>
    </source>
</reference>
<evidence type="ECO:0000313" key="1">
    <source>
        <dbReference type="EMBL" id="KAJ1359584.1"/>
    </source>
</evidence>
<name>A0AAD5N444_PARTN</name>
<sequence>MYSLRALKSLLCRRVLALLALILTSAWISGLSDHLYEISFREFKWPPYEIDVLAETSRAMAGEPPRFLVLNNWNLFHSIREPECRMWNQTLQLLIIVKSASFNKKAREAIRQTWGMRESSGAVEIVFVVGKPEDADVATKRSYLMK</sequence>
<evidence type="ECO:0000313" key="2">
    <source>
        <dbReference type="Proteomes" id="UP001196413"/>
    </source>
</evidence>
<dbReference type="EMBL" id="JAHQIW010003651">
    <property type="protein sequence ID" value="KAJ1359584.1"/>
    <property type="molecule type" value="Genomic_DNA"/>
</dbReference>
<protein>
    <recommendedName>
        <fullName evidence="3">Hexosyltransferase</fullName>
    </recommendedName>
</protein>
<evidence type="ECO:0008006" key="3">
    <source>
        <dbReference type="Google" id="ProtNLM"/>
    </source>
</evidence>
<dbReference type="Proteomes" id="UP001196413">
    <property type="component" value="Unassembled WGS sequence"/>
</dbReference>